<keyword evidence="2" id="KW-1185">Reference proteome</keyword>
<dbReference type="EMBL" id="PYGK01000011">
    <property type="protein sequence ID" value="PSL26456.1"/>
    <property type="molecule type" value="Genomic_DNA"/>
</dbReference>
<sequence>MIEFNESTELGLDFSFCFVLQSIDAINTITLVDNDN</sequence>
<protein>
    <submittedName>
        <fullName evidence="1">Uncharacterized protein</fullName>
    </submittedName>
</protein>
<organism evidence="1 2">
    <name type="scientific">Chitinophaga ginsengisoli</name>
    <dbReference type="NCBI Taxonomy" id="363837"/>
    <lineage>
        <taxon>Bacteria</taxon>
        <taxon>Pseudomonadati</taxon>
        <taxon>Bacteroidota</taxon>
        <taxon>Chitinophagia</taxon>
        <taxon>Chitinophagales</taxon>
        <taxon>Chitinophagaceae</taxon>
        <taxon>Chitinophaga</taxon>
    </lineage>
</organism>
<evidence type="ECO:0000313" key="2">
    <source>
        <dbReference type="Proteomes" id="UP000240978"/>
    </source>
</evidence>
<reference evidence="1 2" key="1">
    <citation type="submission" date="2018-03" db="EMBL/GenBank/DDBJ databases">
        <title>Genomic Encyclopedia of Archaeal and Bacterial Type Strains, Phase II (KMG-II): from individual species to whole genera.</title>
        <authorList>
            <person name="Goeker M."/>
        </authorList>
    </citation>
    <scope>NUCLEOTIDE SEQUENCE [LARGE SCALE GENOMIC DNA]</scope>
    <source>
        <strain evidence="1 2">DSM 18107</strain>
    </source>
</reference>
<proteinExistence type="predicted"/>
<dbReference type="Proteomes" id="UP000240978">
    <property type="component" value="Unassembled WGS sequence"/>
</dbReference>
<evidence type="ECO:0000313" key="1">
    <source>
        <dbReference type="EMBL" id="PSL26456.1"/>
    </source>
</evidence>
<dbReference type="AlphaFoldDB" id="A0A2P8FXL1"/>
<name>A0A2P8FXL1_9BACT</name>
<comment type="caution">
    <text evidence="1">The sequence shown here is derived from an EMBL/GenBank/DDBJ whole genome shotgun (WGS) entry which is preliminary data.</text>
</comment>
<accession>A0A2P8FXL1</accession>
<gene>
    <name evidence="1" type="ORF">CLV42_111170</name>
</gene>